<evidence type="ECO:0000256" key="7">
    <source>
        <dbReference type="HAMAP-Rule" id="MF_00203"/>
    </source>
</evidence>
<proteinExistence type="inferred from homology"/>
<evidence type="ECO:0000256" key="1">
    <source>
        <dbReference type="ARBA" id="ARBA00022490"/>
    </source>
</evidence>
<evidence type="ECO:0000256" key="3">
    <source>
        <dbReference type="ARBA" id="ARBA00022769"/>
    </source>
</evidence>
<dbReference type="SUPFAM" id="SSF82771">
    <property type="entry name" value="GIY-YIG endonuclease"/>
    <property type="match status" value="1"/>
</dbReference>
<dbReference type="GO" id="GO:0005737">
    <property type="term" value="C:cytoplasm"/>
    <property type="evidence" value="ECO:0007669"/>
    <property type="project" value="UniProtKB-SubCell"/>
</dbReference>
<dbReference type="GO" id="GO:0003677">
    <property type="term" value="F:DNA binding"/>
    <property type="evidence" value="ECO:0007669"/>
    <property type="project" value="UniProtKB-UniRule"/>
</dbReference>
<dbReference type="STRING" id="306540.SAMN05421839_101169"/>
<dbReference type="GO" id="GO:0006289">
    <property type="term" value="P:nucleotide-excision repair"/>
    <property type="evidence" value="ECO:0007669"/>
    <property type="project" value="UniProtKB-UniRule"/>
</dbReference>
<dbReference type="AlphaFoldDB" id="A0A1I5L2M7"/>
<dbReference type="InterPro" id="IPR047296">
    <property type="entry name" value="GIY-YIG_UvrC_Cho"/>
</dbReference>
<dbReference type="InterPro" id="IPR035901">
    <property type="entry name" value="GIY-YIG_endonuc_sf"/>
</dbReference>
<dbReference type="Pfam" id="PF01541">
    <property type="entry name" value="GIY-YIG"/>
    <property type="match status" value="1"/>
</dbReference>
<evidence type="ECO:0000313" key="13">
    <source>
        <dbReference type="Proteomes" id="UP000242243"/>
    </source>
</evidence>
<feature type="domain" description="GIY-YIG" evidence="9">
    <location>
        <begin position="13"/>
        <end position="90"/>
    </location>
</feature>
<keyword evidence="5 7" id="KW-0234">DNA repair</keyword>
<dbReference type="PROSITE" id="PS50164">
    <property type="entry name" value="GIY_YIG"/>
    <property type="match status" value="1"/>
</dbReference>
<dbReference type="FunFam" id="3.40.1440.10:FF:000001">
    <property type="entry name" value="UvrABC system protein C"/>
    <property type="match status" value="1"/>
</dbReference>
<reference evidence="12 13" key="1">
    <citation type="submission" date="2016-10" db="EMBL/GenBank/DDBJ databases">
        <authorList>
            <person name="de Groot N.N."/>
        </authorList>
    </citation>
    <scope>NUCLEOTIDE SEQUENCE [LARGE SCALE GENOMIC DNA]</scope>
    <source>
        <strain evidence="12 13">DSM 17073</strain>
    </source>
</reference>
<evidence type="ECO:0000313" key="14">
    <source>
        <dbReference type="Proteomes" id="UP000321547"/>
    </source>
</evidence>
<comment type="function">
    <text evidence="7">The UvrABC repair system catalyzes the recognition and processing of DNA lesions. UvrC both incises the 5' and 3' sides of the lesion. The N-terminal half is responsible for the 3' incision and the C-terminal half is responsible for the 5' incision.</text>
</comment>
<evidence type="ECO:0000313" key="12">
    <source>
        <dbReference type="EMBL" id="SFO91527.1"/>
    </source>
</evidence>
<protein>
    <recommendedName>
        <fullName evidence="7">UvrABC system protein C</fullName>
        <shortName evidence="7">Protein UvrC</shortName>
    </recommendedName>
    <alternativeName>
        <fullName evidence="7">Excinuclease ABC subunit C</fullName>
    </alternativeName>
</protein>
<dbReference type="HAMAP" id="MF_00203">
    <property type="entry name" value="UvrC"/>
    <property type="match status" value="1"/>
</dbReference>
<keyword evidence="6 7" id="KW-0742">SOS response</keyword>
<feature type="domain" description="UvrC family homology region profile" evidence="10">
    <location>
        <begin position="246"/>
        <end position="465"/>
    </location>
</feature>
<dbReference type="PROSITE" id="PS50151">
    <property type="entry name" value="UVR"/>
    <property type="match status" value="1"/>
</dbReference>
<dbReference type="SUPFAM" id="SSF47781">
    <property type="entry name" value="RuvA domain 2-like"/>
    <property type="match status" value="1"/>
</dbReference>
<dbReference type="InterPro" id="IPR001162">
    <property type="entry name" value="UvrC_RNase_H_dom"/>
</dbReference>
<dbReference type="Gene3D" id="3.30.420.340">
    <property type="entry name" value="UvrC, RNAse H endonuclease domain"/>
    <property type="match status" value="1"/>
</dbReference>
<keyword evidence="3 7" id="KW-0228">DNA excision</keyword>
<gene>
    <name evidence="7 11" type="primary">uvrC</name>
    <name evidence="11" type="ORF">HHA03_01540</name>
    <name evidence="12" type="ORF">SAMN05421839_101169</name>
</gene>
<dbReference type="GO" id="GO:0009432">
    <property type="term" value="P:SOS response"/>
    <property type="evidence" value="ECO:0007669"/>
    <property type="project" value="UniProtKB-UniRule"/>
</dbReference>
<reference evidence="11 14" key="2">
    <citation type="submission" date="2019-07" db="EMBL/GenBank/DDBJ databases">
        <title>Whole genome shotgun sequence of Halolactibacillus halophilus NBRC 100868.</title>
        <authorList>
            <person name="Hosoyama A."/>
            <person name="Uohara A."/>
            <person name="Ohji S."/>
            <person name="Ichikawa N."/>
        </authorList>
    </citation>
    <scope>NUCLEOTIDE SEQUENCE [LARGE SCALE GENOMIC DNA]</scope>
    <source>
        <strain evidence="11 14">NBRC 100868</strain>
    </source>
</reference>
<dbReference type="PANTHER" id="PTHR30562:SF1">
    <property type="entry name" value="UVRABC SYSTEM PROTEIN C"/>
    <property type="match status" value="1"/>
</dbReference>
<dbReference type="EMBL" id="FOXC01000001">
    <property type="protein sequence ID" value="SFO91527.1"/>
    <property type="molecule type" value="Genomic_DNA"/>
</dbReference>
<dbReference type="EMBL" id="BJWI01000001">
    <property type="protein sequence ID" value="GEM00622.1"/>
    <property type="molecule type" value="Genomic_DNA"/>
</dbReference>
<dbReference type="SUPFAM" id="SSF46600">
    <property type="entry name" value="C-terminal UvrC-binding domain of UvrB"/>
    <property type="match status" value="1"/>
</dbReference>
<dbReference type="RefSeq" id="WP_373863166.1">
    <property type="nucleotide sequence ID" value="NZ_BJWI01000001.1"/>
</dbReference>
<dbReference type="Proteomes" id="UP000321547">
    <property type="component" value="Unassembled WGS sequence"/>
</dbReference>
<comment type="subunit">
    <text evidence="7">Interacts with UvrB in an incision complex.</text>
</comment>
<evidence type="ECO:0000313" key="11">
    <source>
        <dbReference type="EMBL" id="GEM00622.1"/>
    </source>
</evidence>
<dbReference type="Pfam" id="PF14520">
    <property type="entry name" value="HHH_5"/>
    <property type="match status" value="1"/>
</dbReference>
<dbReference type="InterPro" id="IPR050066">
    <property type="entry name" value="UvrABC_protein_C"/>
</dbReference>
<dbReference type="NCBIfam" id="TIGR00194">
    <property type="entry name" value="uvrC"/>
    <property type="match status" value="1"/>
</dbReference>
<keyword evidence="2 7" id="KW-0227">DNA damage</keyword>
<dbReference type="InterPro" id="IPR036876">
    <property type="entry name" value="UVR_dom_sf"/>
</dbReference>
<dbReference type="Gene3D" id="3.40.1440.10">
    <property type="entry name" value="GIY-YIG endonuclease"/>
    <property type="match status" value="1"/>
</dbReference>
<dbReference type="SMART" id="SM00465">
    <property type="entry name" value="GIYc"/>
    <property type="match status" value="1"/>
</dbReference>
<dbReference type="Gene3D" id="1.10.150.20">
    <property type="entry name" value="5' to 3' exonuclease, C-terminal subdomain"/>
    <property type="match status" value="1"/>
</dbReference>
<dbReference type="InterPro" id="IPR010994">
    <property type="entry name" value="RuvA_2-like"/>
</dbReference>
<comment type="similarity">
    <text evidence="7">Belongs to the UvrC family.</text>
</comment>
<dbReference type="Pfam" id="PF02151">
    <property type="entry name" value="UVR"/>
    <property type="match status" value="1"/>
</dbReference>
<dbReference type="GO" id="GO:0009380">
    <property type="term" value="C:excinuclease repair complex"/>
    <property type="evidence" value="ECO:0007669"/>
    <property type="project" value="InterPro"/>
</dbReference>
<keyword evidence="14" id="KW-1185">Reference proteome</keyword>
<evidence type="ECO:0000256" key="4">
    <source>
        <dbReference type="ARBA" id="ARBA00022881"/>
    </source>
</evidence>
<dbReference type="InterPro" id="IPR001943">
    <property type="entry name" value="UVR_dom"/>
</dbReference>
<keyword evidence="1 7" id="KW-0963">Cytoplasm</keyword>
<dbReference type="InterPro" id="IPR004791">
    <property type="entry name" value="UvrC"/>
</dbReference>
<feature type="domain" description="UVR" evidence="8">
    <location>
        <begin position="195"/>
        <end position="230"/>
    </location>
</feature>
<evidence type="ECO:0000256" key="2">
    <source>
        <dbReference type="ARBA" id="ARBA00022763"/>
    </source>
</evidence>
<dbReference type="InterPro" id="IPR038476">
    <property type="entry name" value="UvrC_RNase_H_dom_sf"/>
</dbReference>
<evidence type="ECO:0000256" key="6">
    <source>
        <dbReference type="ARBA" id="ARBA00023236"/>
    </source>
</evidence>
<keyword evidence="4 7" id="KW-0267">Excision nuclease</keyword>
<dbReference type="Pfam" id="PF08459">
    <property type="entry name" value="UvrC_RNaseH_dom"/>
    <property type="match status" value="1"/>
</dbReference>
<dbReference type="Proteomes" id="UP000242243">
    <property type="component" value="Unassembled WGS sequence"/>
</dbReference>
<dbReference type="FunFam" id="3.30.420.340:FF:000002">
    <property type="entry name" value="UvrABC system protein C"/>
    <property type="match status" value="1"/>
</dbReference>
<sequence length="610" mass="70776">MSQIEEKLKVLPAEPGCYLMKDKHGTVIYVGKSKMLKNRVRSYFTGANDQKTQRLVQEIVDFEYIVTSSEMEALILEMNLIKKYDPKYNILLKDDKSYPYLKITNERHPRLITTRKVLKDKARYFGPYPNVLAARETKKLLDRLYPLRKCNNPPGKYCLYYHLGQCLACSDDPPSRDFYKEITQEISRFLKGGHQAIKQTIQGKMYQASEDLNFERAKELRDQLTHIDSVMEQQKMTLEDRTDRDIFNFSYDKGWMCVQVFFIRQGKLIERDVSIFPFFDEPTDVFTTFVGRFYLHQNHLKPKQILVPAPIEFNLLKELLKMDVTIPYRGRKKELIDLAGKNAEIALSEKFQLIERNEERTIKAVETLGEILHIDTPHRIEAFDNSNIQGTDPVSAMVVFIDGKPDKKEYRKYKIRDVKGPDDYDTMREVVRRRYTRVLKDGLPLPDLILVDGSKGQMSAARDVLENELGLDIPLAGLAKDDKHKTSELLYGNPPAVVNLGRKSQSFYLIQRIQDEVHRFAITFHRSLRGKNAIRSELDQIPGVGEKRRRLLLSHFKSITEIKQADLETMTRLGIPKPTAETILYHLNQEKDELADAEEADTEGKKDTNE</sequence>
<evidence type="ECO:0000259" key="10">
    <source>
        <dbReference type="PROSITE" id="PS50165"/>
    </source>
</evidence>
<accession>A0A1I5L2M7</accession>
<comment type="subcellular location">
    <subcellularLocation>
        <location evidence="7">Cytoplasm</location>
    </subcellularLocation>
</comment>
<dbReference type="PANTHER" id="PTHR30562">
    <property type="entry name" value="UVRC/OXIDOREDUCTASE"/>
    <property type="match status" value="1"/>
</dbReference>
<name>A0A1I5L2M7_9BACI</name>
<evidence type="ECO:0000259" key="9">
    <source>
        <dbReference type="PROSITE" id="PS50164"/>
    </source>
</evidence>
<dbReference type="InterPro" id="IPR000305">
    <property type="entry name" value="GIY-YIG_endonuc"/>
</dbReference>
<evidence type="ECO:0000259" key="8">
    <source>
        <dbReference type="PROSITE" id="PS50151"/>
    </source>
</evidence>
<evidence type="ECO:0000256" key="5">
    <source>
        <dbReference type="ARBA" id="ARBA00023204"/>
    </source>
</evidence>
<dbReference type="PROSITE" id="PS50165">
    <property type="entry name" value="UVRC"/>
    <property type="match status" value="1"/>
</dbReference>
<dbReference type="CDD" id="cd10434">
    <property type="entry name" value="GIY-YIG_UvrC_Cho"/>
    <property type="match status" value="1"/>
</dbReference>
<organism evidence="12 13">
    <name type="scientific">Halolactibacillus halophilus</name>
    <dbReference type="NCBI Taxonomy" id="306540"/>
    <lineage>
        <taxon>Bacteria</taxon>
        <taxon>Bacillati</taxon>
        <taxon>Bacillota</taxon>
        <taxon>Bacilli</taxon>
        <taxon>Bacillales</taxon>
        <taxon>Bacillaceae</taxon>
        <taxon>Halolactibacillus</taxon>
    </lineage>
</organism>
<dbReference type="Gene3D" id="4.10.860.10">
    <property type="entry name" value="UVR domain"/>
    <property type="match status" value="1"/>
</dbReference>
<dbReference type="GO" id="GO:0009381">
    <property type="term" value="F:excinuclease ABC activity"/>
    <property type="evidence" value="ECO:0007669"/>
    <property type="project" value="UniProtKB-UniRule"/>
</dbReference>
<dbReference type="Pfam" id="PF22920">
    <property type="entry name" value="UvrC_RNaseH"/>
    <property type="match status" value="1"/>
</dbReference>